<comment type="caution">
    <text evidence="7">The sequence shown here is derived from an EMBL/GenBank/DDBJ whole genome shotgun (WGS) entry which is preliminary data.</text>
</comment>
<comment type="subcellular location">
    <subcellularLocation>
        <location evidence="1">Membrane</location>
        <topology evidence="1">Multi-pass membrane protein</topology>
    </subcellularLocation>
</comment>
<name>A0AAV2HHY4_LYMST</name>
<evidence type="ECO:0000256" key="3">
    <source>
        <dbReference type="ARBA" id="ARBA00022989"/>
    </source>
</evidence>
<feature type="transmembrane region" description="Helical" evidence="5">
    <location>
        <begin position="261"/>
        <end position="280"/>
    </location>
</feature>
<evidence type="ECO:0000313" key="8">
    <source>
        <dbReference type="Proteomes" id="UP001497497"/>
    </source>
</evidence>
<organism evidence="7 8">
    <name type="scientific">Lymnaea stagnalis</name>
    <name type="common">Great pond snail</name>
    <name type="synonym">Helix stagnalis</name>
    <dbReference type="NCBI Taxonomy" id="6523"/>
    <lineage>
        <taxon>Eukaryota</taxon>
        <taxon>Metazoa</taxon>
        <taxon>Spiralia</taxon>
        <taxon>Lophotrochozoa</taxon>
        <taxon>Mollusca</taxon>
        <taxon>Gastropoda</taxon>
        <taxon>Heterobranchia</taxon>
        <taxon>Euthyneura</taxon>
        <taxon>Panpulmonata</taxon>
        <taxon>Hygrophila</taxon>
        <taxon>Lymnaeoidea</taxon>
        <taxon>Lymnaeidae</taxon>
        <taxon>Lymnaea</taxon>
    </lineage>
</organism>
<evidence type="ECO:0000259" key="6">
    <source>
        <dbReference type="PROSITE" id="PS50850"/>
    </source>
</evidence>
<dbReference type="Proteomes" id="UP001497497">
    <property type="component" value="Unassembled WGS sequence"/>
</dbReference>
<proteinExistence type="predicted"/>
<dbReference type="PROSITE" id="PS50850">
    <property type="entry name" value="MFS"/>
    <property type="match status" value="1"/>
</dbReference>
<evidence type="ECO:0000256" key="4">
    <source>
        <dbReference type="ARBA" id="ARBA00023136"/>
    </source>
</evidence>
<dbReference type="Pfam" id="PF00083">
    <property type="entry name" value="Sugar_tr"/>
    <property type="match status" value="1"/>
</dbReference>
<feature type="transmembrane region" description="Helical" evidence="5">
    <location>
        <begin position="345"/>
        <end position="363"/>
    </location>
</feature>
<dbReference type="InterPro" id="IPR005828">
    <property type="entry name" value="MFS_sugar_transport-like"/>
</dbReference>
<feature type="transmembrane region" description="Helical" evidence="5">
    <location>
        <begin position="233"/>
        <end position="255"/>
    </location>
</feature>
<feature type="transmembrane region" description="Helical" evidence="5">
    <location>
        <begin position="467"/>
        <end position="486"/>
    </location>
</feature>
<gene>
    <name evidence="7" type="ORF">GSLYS_00007600001</name>
</gene>
<dbReference type="GO" id="GO:0016020">
    <property type="term" value="C:membrane"/>
    <property type="evidence" value="ECO:0007669"/>
    <property type="project" value="UniProtKB-SubCell"/>
</dbReference>
<dbReference type="InterPro" id="IPR036259">
    <property type="entry name" value="MFS_trans_sf"/>
</dbReference>
<keyword evidence="4 5" id="KW-0472">Membrane</keyword>
<protein>
    <recommendedName>
        <fullName evidence="6">Major facilitator superfamily (MFS) profile domain-containing protein</fullName>
    </recommendedName>
</protein>
<evidence type="ECO:0000256" key="2">
    <source>
        <dbReference type="ARBA" id="ARBA00022692"/>
    </source>
</evidence>
<feature type="transmembrane region" description="Helical" evidence="5">
    <location>
        <begin position="20"/>
        <end position="44"/>
    </location>
</feature>
<feature type="transmembrane region" description="Helical" evidence="5">
    <location>
        <begin position="498"/>
        <end position="515"/>
    </location>
</feature>
<dbReference type="Gene3D" id="1.20.1250.20">
    <property type="entry name" value="MFS general substrate transporter like domains"/>
    <property type="match status" value="1"/>
</dbReference>
<evidence type="ECO:0000256" key="5">
    <source>
        <dbReference type="SAM" id="Phobius"/>
    </source>
</evidence>
<feature type="transmembrane region" description="Helical" evidence="5">
    <location>
        <begin position="432"/>
        <end position="455"/>
    </location>
</feature>
<feature type="transmembrane region" description="Helical" evidence="5">
    <location>
        <begin position="176"/>
        <end position="194"/>
    </location>
</feature>
<dbReference type="EMBL" id="CAXITT010000148">
    <property type="protein sequence ID" value="CAL1533640.1"/>
    <property type="molecule type" value="Genomic_DNA"/>
</dbReference>
<feature type="transmembrane region" description="Helical" evidence="5">
    <location>
        <begin position="403"/>
        <end position="426"/>
    </location>
</feature>
<feature type="domain" description="Major facilitator superfamily (MFS) profile" evidence="6">
    <location>
        <begin position="70"/>
        <end position="520"/>
    </location>
</feature>
<evidence type="ECO:0000256" key="1">
    <source>
        <dbReference type="ARBA" id="ARBA00004141"/>
    </source>
</evidence>
<dbReference type="InterPro" id="IPR020846">
    <property type="entry name" value="MFS_dom"/>
</dbReference>
<sequence length="560" mass="62664">MHFDELMKLLGEFGRYQKTRFFMICLFSVVSAWHALNMVFIGAAPSFHCKISGYNLSGTDMENTTLSERVSLLVPRGEQCYQYDVDLMLEDKKSWLYNASLLGEMSKVNRSRRIVSCRHGYEFSRKDYTETITSEFGLVCGEKFWIRTSKSVFFAGRLTGAVIFGQLSDKFGRRPMFFVGCLLLLISGTVASFAPSMYIFLPMYFCQGAAHTGAFLVAYTLATELVGPKYRVVAGFVSQGFYSIGFMSLAGIAYFIREWRYLEIAITLPVILFSLYWFFLPESVRWLISHGREEEAEQVINRAARENGVTLRGDVFKSLKEETASLPARQYYILDCVRTWKMARISLNVWFNWLVNSLVYYGLSLNTENLAGNPYLNFCVAGAVEIPAYVICIAVLNKVGRRWPLILSMYMGGVACILSGCIPVDGDQTMETITVILAMIGKFGITASYAIIYLMAAELFPTVIRNIGMGVASMSARIGGILAPIILDLEVISKPLPLVLFGGLALFAGSLAILLPETAGKPLPQLPEDVDSGKSCHDALCCRRRQRFQLDTELQDKTVI</sequence>
<dbReference type="GO" id="GO:0022857">
    <property type="term" value="F:transmembrane transporter activity"/>
    <property type="evidence" value="ECO:0007669"/>
    <property type="project" value="InterPro"/>
</dbReference>
<feature type="transmembrane region" description="Helical" evidence="5">
    <location>
        <begin position="200"/>
        <end position="221"/>
    </location>
</feature>
<dbReference type="PANTHER" id="PTHR24064">
    <property type="entry name" value="SOLUTE CARRIER FAMILY 22 MEMBER"/>
    <property type="match status" value="1"/>
</dbReference>
<dbReference type="SUPFAM" id="SSF103473">
    <property type="entry name" value="MFS general substrate transporter"/>
    <property type="match status" value="1"/>
</dbReference>
<feature type="transmembrane region" description="Helical" evidence="5">
    <location>
        <begin position="375"/>
        <end position="396"/>
    </location>
</feature>
<reference evidence="7 8" key="1">
    <citation type="submission" date="2024-04" db="EMBL/GenBank/DDBJ databases">
        <authorList>
            <consortium name="Genoscope - CEA"/>
            <person name="William W."/>
        </authorList>
    </citation>
    <scope>NUCLEOTIDE SEQUENCE [LARGE SCALE GENOMIC DNA]</scope>
</reference>
<keyword evidence="2 5" id="KW-0812">Transmembrane</keyword>
<accession>A0AAV2HHY4</accession>
<keyword evidence="8" id="KW-1185">Reference proteome</keyword>
<evidence type="ECO:0000313" key="7">
    <source>
        <dbReference type="EMBL" id="CAL1533640.1"/>
    </source>
</evidence>
<keyword evidence="3 5" id="KW-1133">Transmembrane helix</keyword>
<dbReference type="CDD" id="cd17317">
    <property type="entry name" value="MFS_SLC22"/>
    <property type="match status" value="1"/>
</dbReference>
<dbReference type="AlphaFoldDB" id="A0AAV2HHY4"/>